<dbReference type="SUPFAM" id="SSF54631">
    <property type="entry name" value="CBS-domain pair"/>
    <property type="match status" value="1"/>
</dbReference>
<dbReference type="EMBL" id="VOQS01000003">
    <property type="protein sequence ID" value="TXC84945.1"/>
    <property type="molecule type" value="Genomic_DNA"/>
</dbReference>
<dbReference type="Pfam" id="PF04972">
    <property type="entry name" value="BON"/>
    <property type="match status" value="1"/>
</dbReference>
<dbReference type="Pfam" id="PF00571">
    <property type="entry name" value="CBS"/>
    <property type="match status" value="2"/>
</dbReference>
<dbReference type="PANTHER" id="PTHR43080">
    <property type="entry name" value="CBS DOMAIN-CONTAINING PROTEIN CBSX3, MITOCHONDRIAL"/>
    <property type="match status" value="1"/>
</dbReference>
<evidence type="ECO:0000256" key="2">
    <source>
        <dbReference type="PROSITE-ProRule" id="PRU00703"/>
    </source>
</evidence>
<name>A0A5C6VN55_9BURK</name>
<feature type="domain" description="BON" evidence="3">
    <location>
        <begin position="158"/>
        <end position="225"/>
    </location>
</feature>
<dbReference type="InterPro" id="IPR017080">
    <property type="entry name" value="UCP036990_CBS_BON"/>
</dbReference>
<dbReference type="InterPro" id="IPR046342">
    <property type="entry name" value="CBS_dom_sf"/>
</dbReference>
<dbReference type="CDD" id="cd04586">
    <property type="entry name" value="CBS_pair_BON_assoc"/>
    <property type="match status" value="1"/>
</dbReference>
<dbReference type="PANTHER" id="PTHR43080:SF26">
    <property type="entry name" value="REGULATORY PROTEIN"/>
    <property type="match status" value="1"/>
</dbReference>
<evidence type="ECO:0000313" key="8">
    <source>
        <dbReference type="Proteomes" id="UP001481677"/>
    </source>
</evidence>
<dbReference type="Gene3D" id="3.30.1340.30">
    <property type="match status" value="1"/>
</dbReference>
<dbReference type="RefSeq" id="WP_147236833.1">
    <property type="nucleotide sequence ID" value="NZ_JAZHFZ010000045.1"/>
</dbReference>
<dbReference type="InterPro" id="IPR000644">
    <property type="entry name" value="CBS_dom"/>
</dbReference>
<dbReference type="EMBL" id="JAZHGA010000032">
    <property type="protein sequence ID" value="MEM5344314.1"/>
    <property type="molecule type" value="Genomic_DNA"/>
</dbReference>
<dbReference type="InterPro" id="IPR051257">
    <property type="entry name" value="Diverse_CBS-Domain"/>
</dbReference>
<feature type="domain" description="CBS" evidence="4">
    <location>
        <begin position="95"/>
        <end position="150"/>
    </location>
</feature>
<protein>
    <submittedName>
        <fullName evidence="6">CBS domain-containing protein</fullName>
    </submittedName>
</protein>
<dbReference type="Proteomes" id="UP000321776">
    <property type="component" value="Unassembled WGS sequence"/>
</dbReference>
<dbReference type="Gene3D" id="3.10.580.10">
    <property type="entry name" value="CBS-domain"/>
    <property type="match status" value="1"/>
</dbReference>
<evidence type="ECO:0000313" key="6">
    <source>
        <dbReference type="EMBL" id="TXC84945.1"/>
    </source>
</evidence>
<reference evidence="5 8" key="3">
    <citation type="submission" date="2024-01" db="EMBL/GenBank/DDBJ databases">
        <title>The diversity of rhizobia nodulating Mimosa spp. in eleven states of Brazil covering several biomes is determined by host plant, location, and edaphic factors.</title>
        <authorList>
            <person name="Rouws L."/>
            <person name="Barauna A."/>
            <person name="Beukes C."/>
            <person name="De Faria S.M."/>
            <person name="Gross E."/>
            <person name="Dos Reis Junior F.B."/>
            <person name="Simon M."/>
            <person name="Maluk M."/>
            <person name="Odee D.W."/>
            <person name="Kenicer G."/>
            <person name="Young J.P.W."/>
            <person name="Reis V.M."/>
            <person name="Zilli J."/>
            <person name="James E.K."/>
        </authorList>
    </citation>
    <scope>NUCLEOTIDE SEQUENCE [LARGE SCALE GENOMIC DNA]</scope>
    <source>
        <strain evidence="5 8">JPY530</strain>
    </source>
</reference>
<dbReference type="SMART" id="SM00116">
    <property type="entry name" value="CBS"/>
    <property type="match status" value="2"/>
</dbReference>
<dbReference type="AlphaFoldDB" id="A0A5C6VN55"/>
<evidence type="ECO:0000313" key="7">
    <source>
        <dbReference type="Proteomes" id="UP000321776"/>
    </source>
</evidence>
<sequence length="230" mass="25101">MRAIDVMTTSVVFAHPHMTVREAAQILVEKNVSGMPVVDDKGELLGMITEGDLLHRAEIGTGAGKRAWWLEFLASTRELASEYVREHSHRVSDLMTKDVVVVDEDTPVVDIAELLERHRIKRVPVVKNGRVTGLVSRANLIRALASIGAEPSGPAAADDQSIREAIALALQNTRWSVPRESILVKDGVVHLWGVVTSDEEADAIRVAAENVPGVKEVNSHLEYPTVLPGM</sequence>
<dbReference type="PIRSF" id="PIRSF036990">
    <property type="entry name" value="UCP036990_CBS_BON"/>
    <property type="match status" value="1"/>
</dbReference>
<dbReference type="InterPro" id="IPR007055">
    <property type="entry name" value="BON_dom"/>
</dbReference>
<reference evidence="6" key="2">
    <citation type="submission" date="2019-08" db="EMBL/GenBank/DDBJ databases">
        <authorList>
            <person name="Im W.-T."/>
        </authorList>
    </citation>
    <scope>NUCLEOTIDE SEQUENCE</scope>
    <source>
        <strain evidence="6">NF 2-5-3</strain>
    </source>
</reference>
<keyword evidence="8" id="KW-1185">Reference proteome</keyword>
<organism evidence="6 7">
    <name type="scientific">Paraburkholderia azotifigens</name>
    <dbReference type="NCBI Taxonomy" id="2057004"/>
    <lineage>
        <taxon>Bacteria</taxon>
        <taxon>Pseudomonadati</taxon>
        <taxon>Pseudomonadota</taxon>
        <taxon>Betaproteobacteria</taxon>
        <taxon>Burkholderiales</taxon>
        <taxon>Burkholderiaceae</taxon>
        <taxon>Paraburkholderia</taxon>
    </lineage>
</organism>
<comment type="caution">
    <text evidence="6">The sequence shown here is derived from an EMBL/GenBank/DDBJ whole genome shotgun (WGS) entry which is preliminary data.</text>
</comment>
<accession>A0A5C6VN55</accession>
<proteinExistence type="predicted"/>
<dbReference type="PROSITE" id="PS51371">
    <property type="entry name" value="CBS"/>
    <property type="match status" value="2"/>
</dbReference>
<dbReference type="Proteomes" id="UP001481677">
    <property type="component" value="Unassembled WGS sequence"/>
</dbReference>
<evidence type="ECO:0000259" key="4">
    <source>
        <dbReference type="PROSITE" id="PS51371"/>
    </source>
</evidence>
<evidence type="ECO:0000313" key="5">
    <source>
        <dbReference type="EMBL" id="MEM5344314.1"/>
    </source>
</evidence>
<evidence type="ECO:0000256" key="1">
    <source>
        <dbReference type="ARBA" id="ARBA00023122"/>
    </source>
</evidence>
<keyword evidence="1 2" id="KW-0129">CBS domain</keyword>
<dbReference type="PROSITE" id="PS50914">
    <property type="entry name" value="BON"/>
    <property type="match status" value="1"/>
</dbReference>
<reference evidence="6 7" key="1">
    <citation type="journal article" date="2018" name="Int. J. Syst. Evol. Microbiol.">
        <title>Paraburkholderia azotifigens sp. nov., a nitrogen-fixing bacterium isolated from paddy soil.</title>
        <authorList>
            <person name="Choi G.M."/>
            <person name="Im W.T."/>
        </authorList>
    </citation>
    <scope>NUCLEOTIDE SEQUENCE [LARGE SCALE GENOMIC DNA]</scope>
    <source>
        <strain evidence="6 7">NF 2-5-3</strain>
    </source>
</reference>
<feature type="domain" description="CBS" evidence="4">
    <location>
        <begin position="7"/>
        <end position="64"/>
    </location>
</feature>
<evidence type="ECO:0000259" key="3">
    <source>
        <dbReference type="PROSITE" id="PS50914"/>
    </source>
</evidence>
<gene>
    <name evidence="6" type="ORF">FRZ40_29790</name>
    <name evidence="5" type="ORF">V4C56_32410</name>
</gene>